<evidence type="ECO:0000256" key="1">
    <source>
        <dbReference type="ARBA" id="ARBA00004196"/>
    </source>
</evidence>
<comment type="function">
    <text evidence="13">Involved in the recovery of exogenous heme iron. Extracts iron from heme while preserving the protoporphyrin ring intact.</text>
</comment>
<keyword evidence="17" id="KW-1185">Reference proteome</keyword>
<keyword evidence="4 13" id="KW-0479">Metal-binding</keyword>
<dbReference type="GO" id="GO:0004325">
    <property type="term" value="F:ferrochelatase activity"/>
    <property type="evidence" value="ECO:0007669"/>
    <property type="project" value="UniProtKB-EC"/>
</dbReference>
<keyword evidence="6 13" id="KW-0560">Oxidoreductase</keyword>
<dbReference type="Pfam" id="PF04261">
    <property type="entry name" value="Dyp_perox_N"/>
    <property type="match status" value="1"/>
</dbReference>
<evidence type="ECO:0000256" key="10">
    <source>
        <dbReference type="ARBA" id="ARBA00033771"/>
    </source>
</evidence>
<feature type="domain" description="Dyp-type peroxidase C-terminal" evidence="15">
    <location>
        <begin position="237"/>
        <end position="419"/>
    </location>
</feature>
<dbReference type="EC" id="1.11.1.-" evidence="13"/>
<dbReference type="Proteomes" id="UP000316256">
    <property type="component" value="Unassembled WGS sequence"/>
</dbReference>
<dbReference type="InterPro" id="IPR011008">
    <property type="entry name" value="Dimeric_a/b-barrel"/>
</dbReference>
<dbReference type="SUPFAM" id="SSF54909">
    <property type="entry name" value="Dimeric alpha+beta barrel"/>
    <property type="match status" value="1"/>
</dbReference>
<evidence type="ECO:0000256" key="6">
    <source>
        <dbReference type="ARBA" id="ARBA00023002"/>
    </source>
</evidence>
<proteinExistence type="inferred from homology"/>
<dbReference type="InterPro" id="IPR006314">
    <property type="entry name" value="Dyp_peroxidase"/>
</dbReference>
<comment type="caution">
    <text evidence="16">The sequence shown here is derived from an EMBL/GenBank/DDBJ whole genome shotgun (WGS) entry which is preliminary data.</text>
</comment>
<evidence type="ECO:0000259" key="14">
    <source>
        <dbReference type="Pfam" id="PF04261"/>
    </source>
</evidence>
<keyword evidence="8" id="KW-0456">Lyase</keyword>
<evidence type="ECO:0000256" key="4">
    <source>
        <dbReference type="ARBA" id="ARBA00022723"/>
    </source>
</evidence>
<evidence type="ECO:0000313" key="17">
    <source>
        <dbReference type="Proteomes" id="UP000316256"/>
    </source>
</evidence>
<dbReference type="GO" id="GO:0030313">
    <property type="term" value="C:cell envelope"/>
    <property type="evidence" value="ECO:0007669"/>
    <property type="project" value="UniProtKB-SubCell"/>
</dbReference>
<keyword evidence="2 13" id="KW-0575">Peroxidase</keyword>
<sequence>MSSPDSNEPIQTSPQPAKISRRRLFGAVGAGAVIAAGAGAAVGRLTAPESASEYGDVVAFHGEHQAGIVTPAQDRMHFVAFDVTTDSRDALVALLRKWTEMAERMTVGEEAHPDGAIGAGEYKPPSDTGEALDLDACQLTLTIGFGPSLFTTPDGRDRFGIADKRPTALVELPKFTGDALEPARSGGDICIQACANDPQVAVHAIRNLARVGFGTVAVKWSQLGFGRTSSTSTSQTTPRNLFGFKDGTRNIKAEETSTVSDFVWVDPKDDQPWMGGGSYLVARRIRMLIEPWDRTVLHEQERVIGRSKGTGAPLGQKAEFDELDLDSKGPRGPLIDKDAHVRLASKEELGGIQILRRGYNFTDGSDGFGHLDAGLFFIAYCRDPQKQFVPMQQSLAHNDAMNEYIKHVGSALFAVPPGVRAGEFWGSSLFGAPPGPVAEAEK</sequence>
<dbReference type="RefSeq" id="WP_142095600.1">
    <property type="nucleotide sequence ID" value="NZ_VIGH01000002.1"/>
</dbReference>
<dbReference type="AlphaFoldDB" id="A0A541BNN1"/>
<keyword evidence="7 13" id="KW-0408">Iron</keyword>
<evidence type="ECO:0000256" key="3">
    <source>
        <dbReference type="ARBA" id="ARBA00022617"/>
    </source>
</evidence>
<dbReference type="PROSITE" id="PS51318">
    <property type="entry name" value="TAT"/>
    <property type="match status" value="1"/>
</dbReference>
<evidence type="ECO:0000259" key="15">
    <source>
        <dbReference type="Pfam" id="PF20628"/>
    </source>
</evidence>
<evidence type="ECO:0000256" key="13">
    <source>
        <dbReference type="RuleBase" id="RU365017"/>
    </source>
</evidence>
<dbReference type="InterPro" id="IPR006313">
    <property type="entry name" value="EfeB/EfeN"/>
</dbReference>
<evidence type="ECO:0000256" key="5">
    <source>
        <dbReference type="ARBA" id="ARBA00022729"/>
    </source>
</evidence>
<keyword evidence="3 13" id="KW-0349">Heme</keyword>
<evidence type="ECO:0000313" key="16">
    <source>
        <dbReference type="EMBL" id="TQF73945.1"/>
    </source>
</evidence>
<evidence type="ECO:0000256" key="2">
    <source>
        <dbReference type="ARBA" id="ARBA00022559"/>
    </source>
</evidence>
<dbReference type="NCBIfam" id="TIGR01412">
    <property type="entry name" value="tat_substr_1"/>
    <property type="match status" value="1"/>
</dbReference>
<organism evidence="16 17">
    <name type="scientific">Rhodococcus spelaei</name>
    <dbReference type="NCBI Taxonomy" id="2546320"/>
    <lineage>
        <taxon>Bacteria</taxon>
        <taxon>Bacillati</taxon>
        <taxon>Actinomycetota</taxon>
        <taxon>Actinomycetes</taxon>
        <taxon>Mycobacteriales</taxon>
        <taxon>Nocardiaceae</taxon>
        <taxon>Rhodococcus</taxon>
    </lineage>
</organism>
<dbReference type="OrthoDB" id="9781066at2"/>
<dbReference type="GO" id="GO:0033212">
    <property type="term" value="P:iron import into cell"/>
    <property type="evidence" value="ECO:0007669"/>
    <property type="project" value="InterPro"/>
</dbReference>
<reference evidence="16 17" key="1">
    <citation type="submission" date="2019-06" db="EMBL/GenBank/DDBJ databases">
        <title>Rhodococcus spaelei sp. nov., isolated from a cave.</title>
        <authorList>
            <person name="Lee S.D."/>
        </authorList>
    </citation>
    <scope>NUCLEOTIDE SEQUENCE [LARGE SCALE GENOMIC DNA]</scope>
    <source>
        <strain evidence="16 17">C9-5</strain>
    </source>
</reference>
<comment type="similarity">
    <text evidence="9 13">Belongs to the DyP-type peroxidase family.</text>
</comment>
<dbReference type="InterPro" id="IPR048328">
    <property type="entry name" value="Dyp_perox_C"/>
</dbReference>
<accession>A0A541BNN1</accession>
<dbReference type="PANTHER" id="PTHR30521">
    <property type="entry name" value="DEFERROCHELATASE/PEROXIDASE"/>
    <property type="match status" value="1"/>
</dbReference>
<dbReference type="InterPro" id="IPR006311">
    <property type="entry name" value="TAT_signal"/>
</dbReference>
<evidence type="ECO:0000256" key="11">
    <source>
        <dbReference type="ARBA" id="ARBA00033775"/>
    </source>
</evidence>
<evidence type="ECO:0000256" key="9">
    <source>
        <dbReference type="ARBA" id="ARBA00025737"/>
    </source>
</evidence>
<dbReference type="PROSITE" id="PS51404">
    <property type="entry name" value="DYP_PEROXIDASE"/>
    <property type="match status" value="1"/>
</dbReference>
<dbReference type="GO" id="GO:0005829">
    <property type="term" value="C:cytosol"/>
    <property type="evidence" value="ECO:0007669"/>
    <property type="project" value="TreeGrafter"/>
</dbReference>
<dbReference type="GO" id="GO:0046872">
    <property type="term" value="F:metal ion binding"/>
    <property type="evidence" value="ECO:0007669"/>
    <property type="project" value="UniProtKB-KW"/>
</dbReference>
<evidence type="ECO:0000256" key="8">
    <source>
        <dbReference type="ARBA" id="ARBA00023239"/>
    </source>
</evidence>
<dbReference type="EMBL" id="VIGH01000002">
    <property type="protein sequence ID" value="TQF73945.1"/>
    <property type="molecule type" value="Genomic_DNA"/>
</dbReference>
<comment type="cofactor">
    <cofactor evidence="13">
        <name>heme b</name>
        <dbReference type="ChEBI" id="CHEBI:60344"/>
    </cofactor>
    <text evidence="13">Binds 1 heme b (iron(II)-protoporphyrin IX) group non-covalently per subunit.</text>
</comment>
<comment type="catalytic activity">
    <reaction evidence="12">
        <text>heme b + 2 H(+) = protoporphyrin IX + Fe(2+)</text>
        <dbReference type="Rhea" id="RHEA:22584"/>
        <dbReference type="ChEBI" id="CHEBI:15378"/>
        <dbReference type="ChEBI" id="CHEBI:29033"/>
        <dbReference type="ChEBI" id="CHEBI:57306"/>
        <dbReference type="ChEBI" id="CHEBI:60344"/>
        <dbReference type="EC" id="4.98.1.1"/>
    </reaction>
    <physiologicalReaction direction="left-to-right" evidence="12">
        <dbReference type="Rhea" id="RHEA:22585"/>
    </physiologicalReaction>
</comment>
<evidence type="ECO:0000256" key="12">
    <source>
        <dbReference type="ARBA" id="ARBA00048856"/>
    </source>
</evidence>
<dbReference type="GO" id="GO:0020037">
    <property type="term" value="F:heme binding"/>
    <property type="evidence" value="ECO:0007669"/>
    <property type="project" value="InterPro"/>
</dbReference>
<dbReference type="NCBIfam" id="TIGR01413">
    <property type="entry name" value="Dyp_perox_fam"/>
    <property type="match status" value="1"/>
</dbReference>
<name>A0A541BNN1_9NOCA</name>
<dbReference type="PANTHER" id="PTHR30521:SF4">
    <property type="entry name" value="DEFERROCHELATASE"/>
    <property type="match status" value="1"/>
</dbReference>
<protein>
    <recommendedName>
        <fullName evidence="10 13">Deferrochelatase</fullName>
        <ecNumber evidence="13">1.11.1.-</ecNumber>
    </recommendedName>
    <alternativeName>
        <fullName evidence="11 13">Peroxidase EfeB</fullName>
    </alternativeName>
</protein>
<keyword evidence="5" id="KW-0732">Signal</keyword>
<dbReference type="InterPro" id="IPR048327">
    <property type="entry name" value="Dyp_perox_N"/>
</dbReference>
<dbReference type="Pfam" id="PF20628">
    <property type="entry name" value="Dyp_perox_C"/>
    <property type="match status" value="1"/>
</dbReference>
<dbReference type="GO" id="GO:0004601">
    <property type="term" value="F:peroxidase activity"/>
    <property type="evidence" value="ECO:0007669"/>
    <property type="project" value="UniProtKB-KW"/>
</dbReference>
<feature type="domain" description="Dyp-type peroxidase N-terminal" evidence="14">
    <location>
        <begin position="65"/>
        <end position="225"/>
    </location>
</feature>
<comment type="subcellular location">
    <subcellularLocation>
        <location evidence="1">Cell envelope</location>
    </subcellularLocation>
</comment>
<gene>
    <name evidence="16" type="primary">efeB</name>
    <name evidence="16" type="ORF">FK531_04530</name>
</gene>
<evidence type="ECO:0000256" key="7">
    <source>
        <dbReference type="ARBA" id="ARBA00023004"/>
    </source>
</evidence>